<dbReference type="PANTHER" id="PTHR33392:SF6">
    <property type="entry name" value="POLYISOPRENYL-TEICHOIC ACID--PEPTIDOGLYCAN TEICHOIC ACID TRANSFERASE TAGU"/>
    <property type="match status" value="1"/>
</dbReference>
<dbReference type="EMBL" id="JACRST010000030">
    <property type="protein sequence ID" value="MBC8547656.1"/>
    <property type="molecule type" value="Genomic_DNA"/>
</dbReference>
<dbReference type="Proteomes" id="UP000653127">
    <property type="component" value="Unassembled WGS sequence"/>
</dbReference>
<feature type="domain" description="Cell envelope-related transcriptional attenuator" evidence="2">
    <location>
        <begin position="80"/>
        <end position="192"/>
    </location>
</feature>
<evidence type="ECO:0000313" key="4">
    <source>
        <dbReference type="Proteomes" id="UP000653127"/>
    </source>
</evidence>
<dbReference type="InterPro" id="IPR004474">
    <property type="entry name" value="LytR_CpsA_psr"/>
</dbReference>
<organism evidence="3 4">
    <name type="scientific">Ligaoa zhengdingensis</name>
    <dbReference type="NCBI Taxonomy" id="2763658"/>
    <lineage>
        <taxon>Bacteria</taxon>
        <taxon>Bacillati</taxon>
        <taxon>Bacillota</taxon>
        <taxon>Clostridia</taxon>
        <taxon>Eubacteriales</taxon>
        <taxon>Oscillospiraceae</taxon>
        <taxon>Ligaoa</taxon>
    </lineage>
</organism>
<sequence length="294" mass="32105">MKNGNFERTKYFVVAFGSSFLVLLMMALMMVANVQSKQPASSSAPESSADDYYLPRAEDNLNLVLIGSDAKENPARYFFLVRLDAEDGRLPVAALPPQTVVTYNGKQNTLSELYRLDGAMAVKQALSALFDIPVDRYVTFNGESLVHAVDSIGYIEYELPAPLEYRSEGLSISLAEGPQMVDGKKFYDILRYPGYANELARCAAASDLLAAYINGRLETALSPQADALFQSVINLVDSDLSFGDYDSRREALSFLAKLGGEHANAALVRGAFNTAGDSFTPSQSTLELILRLYG</sequence>
<protein>
    <submittedName>
        <fullName evidence="3">LCP family protein</fullName>
    </submittedName>
</protein>
<dbReference type="PANTHER" id="PTHR33392">
    <property type="entry name" value="POLYISOPRENYL-TEICHOIC ACID--PEPTIDOGLYCAN TEICHOIC ACID TRANSFERASE TAGU"/>
    <property type="match status" value="1"/>
</dbReference>
<dbReference type="AlphaFoldDB" id="A0A926I5U5"/>
<keyword evidence="4" id="KW-1185">Reference proteome</keyword>
<name>A0A926I5U5_9FIRM</name>
<accession>A0A926I5U5</accession>
<dbReference type="Pfam" id="PF03816">
    <property type="entry name" value="LytR_cpsA_psr"/>
    <property type="match status" value="1"/>
</dbReference>
<dbReference type="Gene3D" id="3.40.630.190">
    <property type="entry name" value="LCP protein"/>
    <property type="match status" value="1"/>
</dbReference>
<gene>
    <name evidence="3" type="ORF">H8711_12080</name>
</gene>
<reference evidence="3" key="1">
    <citation type="submission" date="2020-08" db="EMBL/GenBank/DDBJ databases">
        <title>Genome public.</title>
        <authorList>
            <person name="Liu C."/>
            <person name="Sun Q."/>
        </authorList>
    </citation>
    <scope>NUCLEOTIDE SEQUENCE</scope>
    <source>
        <strain evidence="3">NSJ-31</strain>
    </source>
</reference>
<evidence type="ECO:0000259" key="2">
    <source>
        <dbReference type="Pfam" id="PF03816"/>
    </source>
</evidence>
<proteinExistence type="inferred from homology"/>
<dbReference type="InterPro" id="IPR050922">
    <property type="entry name" value="LytR/CpsA/Psr_CW_biosynth"/>
</dbReference>
<comment type="similarity">
    <text evidence="1">Belongs to the LytR/CpsA/Psr (LCP) family.</text>
</comment>
<comment type="caution">
    <text evidence="3">The sequence shown here is derived from an EMBL/GenBank/DDBJ whole genome shotgun (WGS) entry which is preliminary data.</text>
</comment>
<evidence type="ECO:0000313" key="3">
    <source>
        <dbReference type="EMBL" id="MBC8547656.1"/>
    </source>
</evidence>
<dbReference type="RefSeq" id="WP_249283696.1">
    <property type="nucleotide sequence ID" value="NZ_JACRST010000030.1"/>
</dbReference>
<evidence type="ECO:0000256" key="1">
    <source>
        <dbReference type="ARBA" id="ARBA00006068"/>
    </source>
</evidence>